<sequence length="123" mass="12935">MGDSLVGGAWRCFDCGASAPHPPHIRPASPHYQVSRKDADQVTGTLKWKQLWLTTLLVPVAIGIVVALIVISNTTTGSRVDGHSADRGSVAAVEPAGVFSAQAPPEPGRGIRDSRPVKGRFDA</sequence>
<protein>
    <submittedName>
        <fullName evidence="3">Uncharacterized protein</fullName>
    </submittedName>
</protein>
<feature type="transmembrane region" description="Helical" evidence="2">
    <location>
        <begin position="51"/>
        <end position="71"/>
    </location>
</feature>
<evidence type="ECO:0000256" key="1">
    <source>
        <dbReference type="SAM" id="MobiDB-lite"/>
    </source>
</evidence>
<evidence type="ECO:0000313" key="4">
    <source>
        <dbReference type="Proteomes" id="UP000297643"/>
    </source>
</evidence>
<feature type="compositionally biased region" description="Basic and acidic residues" evidence="1">
    <location>
        <begin position="109"/>
        <end position="123"/>
    </location>
</feature>
<dbReference type="Proteomes" id="UP000297643">
    <property type="component" value="Unassembled WGS sequence"/>
</dbReference>
<dbReference type="RefSeq" id="WP_134510692.1">
    <property type="nucleotide sequence ID" value="NZ_SOFM01000046.1"/>
</dbReference>
<evidence type="ECO:0000313" key="3">
    <source>
        <dbReference type="EMBL" id="TFC00515.1"/>
    </source>
</evidence>
<reference evidence="3 4" key="1">
    <citation type="submission" date="2019-03" db="EMBL/GenBank/DDBJ databases">
        <title>Genomics of glacier-inhabiting Cryobacterium strains.</title>
        <authorList>
            <person name="Liu Q."/>
            <person name="Xin Y.-H."/>
        </authorList>
    </citation>
    <scope>NUCLEOTIDE SEQUENCE [LARGE SCALE GENOMIC DNA]</scope>
    <source>
        <strain evidence="3 4">RHLT2-21</strain>
    </source>
</reference>
<proteinExistence type="predicted"/>
<keyword evidence="2" id="KW-1133">Transmembrane helix</keyword>
<gene>
    <name evidence="3" type="ORF">E3O32_15310</name>
</gene>
<keyword evidence="4" id="KW-1185">Reference proteome</keyword>
<evidence type="ECO:0000256" key="2">
    <source>
        <dbReference type="SAM" id="Phobius"/>
    </source>
</evidence>
<keyword evidence="2" id="KW-0472">Membrane</keyword>
<keyword evidence="2" id="KW-0812">Transmembrane</keyword>
<organism evidence="3 4">
    <name type="scientific">Cryobacterium mannosilyticum</name>
    <dbReference type="NCBI Taxonomy" id="1259190"/>
    <lineage>
        <taxon>Bacteria</taxon>
        <taxon>Bacillati</taxon>
        <taxon>Actinomycetota</taxon>
        <taxon>Actinomycetes</taxon>
        <taxon>Micrococcales</taxon>
        <taxon>Microbacteriaceae</taxon>
        <taxon>Cryobacterium</taxon>
    </lineage>
</organism>
<feature type="region of interest" description="Disordered" evidence="1">
    <location>
        <begin position="98"/>
        <end position="123"/>
    </location>
</feature>
<dbReference type="EMBL" id="SOFM01000046">
    <property type="protein sequence ID" value="TFC00515.1"/>
    <property type="molecule type" value="Genomic_DNA"/>
</dbReference>
<accession>A0A4R8W1N7</accession>
<comment type="caution">
    <text evidence="3">The sequence shown here is derived from an EMBL/GenBank/DDBJ whole genome shotgun (WGS) entry which is preliminary data.</text>
</comment>
<dbReference type="AlphaFoldDB" id="A0A4R8W1N7"/>
<name>A0A4R8W1N7_9MICO</name>